<feature type="compositionally biased region" description="Basic and acidic residues" evidence="1">
    <location>
        <begin position="613"/>
        <end position="627"/>
    </location>
</feature>
<feature type="compositionally biased region" description="Polar residues" evidence="1">
    <location>
        <begin position="102"/>
        <end position="117"/>
    </location>
</feature>
<feature type="compositionally biased region" description="Polar residues" evidence="1">
    <location>
        <begin position="1462"/>
        <end position="1488"/>
    </location>
</feature>
<feature type="compositionally biased region" description="Acidic residues" evidence="1">
    <location>
        <begin position="512"/>
        <end position="525"/>
    </location>
</feature>
<feature type="compositionally biased region" description="Low complexity" evidence="1">
    <location>
        <begin position="1018"/>
        <end position="1063"/>
    </location>
</feature>
<feature type="compositionally biased region" description="Basic and acidic residues" evidence="1">
    <location>
        <begin position="557"/>
        <end position="568"/>
    </location>
</feature>
<feature type="compositionally biased region" description="Polar residues" evidence="1">
    <location>
        <begin position="176"/>
        <end position="191"/>
    </location>
</feature>
<proteinExistence type="predicted"/>
<feature type="compositionally biased region" description="Acidic residues" evidence="1">
    <location>
        <begin position="784"/>
        <end position="798"/>
    </location>
</feature>
<name>A0A0F7SJG5_PHARH</name>
<feature type="compositionally biased region" description="Polar residues" evidence="1">
    <location>
        <begin position="270"/>
        <end position="284"/>
    </location>
</feature>
<feature type="compositionally biased region" description="Low complexity" evidence="1">
    <location>
        <begin position="465"/>
        <end position="476"/>
    </location>
</feature>
<feature type="compositionally biased region" description="Polar residues" evidence="1">
    <location>
        <begin position="824"/>
        <end position="833"/>
    </location>
</feature>
<evidence type="ECO:0000313" key="2">
    <source>
        <dbReference type="EMBL" id="CED82207.1"/>
    </source>
</evidence>
<feature type="compositionally biased region" description="Low complexity" evidence="1">
    <location>
        <begin position="1156"/>
        <end position="1167"/>
    </location>
</feature>
<feature type="compositionally biased region" description="Low complexity" evidence="1">
    <location>
        <begin position="22"/>
        <end position="36"/>
    </location>
</feature>
<feature type="compositionally biased region" description="Low complexity" evidence="1">
    <location>
        <begin position="1513"/>
        <end position="1525"/>
    </location>
</feature>
<feature type="compositionally biased region" description="Pro residues" evidence="1">
    <location>
        <begin position="382"/>
        <end position="393"/>
    </location>
</feature>
<feature type="compositionally biased region" description="Low complexity" evidence="1">
    <location>
        <begin position="713"/>
        <end position="724"/>
    </location>
</feature>
<sequence>MGLFFKRRNQPTSSLNKDASLSTSTGHSNTNTGNATQVSTSSAVYLHPLPPPPSSISTRSSFSGSPSSSSFSPLPSPRGPLNSIPLDGPTEVLRSASYAQFTSHSSLSVNEHQNGLSDDSREKEPAYTQPSPVHSTFVLPDLSLSPPKLAPFRLSRSSLYVDDSQSSFFGEGRSPNEGSTSLGLQVDMNQTERVVVEPERRVDGRLDKRKSFDVTSRPRINPPPVSAPIPSVTPRTPLGPPTTSSLSLSPPRSHPPLRTTPSFPLPARPISQSQPMLTQRSSTPILRLHVPSSPCQEDEDTPVSGPSASTTSVLQGNKLNGRRRFFGMFGEGNTGKEGSVNRLADPPSTRFEDLTAQTVPSSSPVNTTSKIAPSGTTVAIPRPLPAQPAPPRPSTSFFGYPLKLGHSSKPSASAAAEDGRPPSPAESFKVISARRITTPDDVTNHLSSSYFPSTNILTPPVSAVSPGPGTSLPPTSATYPGLRIEQPGSQLRTKSNEWSRARKSSYNSVFMPDDEEGEEEEEEPMEVVGERKVSVGIFRRRRSSMGLEDLARGTIEPSEKIEEPDKRKNGLPNVGSNAGGESNDDDDRPLGLIRKSVADFSEISAPIPRANATRKDGFIVASRERRQSTFTADESDGPPTPAPSSTPVPVSAPSTSINPRFPPSMTLSAPSAVVPLPKFADDWTQSPSGIDHPGTSFFRPSRSVSPYRPLPSPKSESSSPGRPSTNAIPRRSSPFQPPLPVESMSIGNSPKELSKFQGPYSVSKPAAPLSNKNARRSSASTVDSETESESDSPNEEAELSSADAHHYSTARKSVPALASPGRNVKNSSSTANLSRVLPARAKSPATSMLSSRPNVSGRFTPKPLVSLPDNMTKPQLDRERSLATRRASGGDIDRSIDARDTLRPPTFKPVPARRGSESVLTTSANRLSAMEIDEDSDGYGHDDDVVAGQRFKKSFLITKPGAVVVNGGENVESASKPISGLKKDNKAKKVSAEVESDSDDNTPLGMVSPEGSARSAGTSTTTTTPTIKNGSKSKLTSTSTSSSNDSLSSHSSQPSASSALNLSGRVTTSTTAQPKSILRKPSASTIYIANNDQKIAQYRGSQYDVPVLNQAKPPSSSLSTSPSANQFTPRSPNNTEYSSQGSAVLGNPPRPAFHNSSHQMTSSPSSSCASGITTGDSSSGQMPMTPKEVSLDDIQKSRHIKEVGSVKELGLGKSGLGEGESLDENEIQKRRNERRRNEARNAIKLGQIVNGTQPIEETDDDDMTSRYAPVDRSAWGGNMMHHPPFPMYPPQGFYPSMPMMNGDPMMAFQMQMSMQAQQAQMAMQMAMAQMPGQQGDPHMQYQAMMMAKQQFQSMMAAQASQLAADQWETMSMHMGGAASEIGGPTSSLPRNSMRPMGMGVPFGDSVYGGGYSSSAYGGEDSHRRGSASAIGGGGPAMSGGTAGGHWSGSRSEYGDSSRRSRSPTLVQEGSAMRTSSYDINLSVPSAQPRSRRPSGSGVARLVDQIPSQPYAPPSSSVSSSSFAPAHRPIPGQRQSSSSNSQYGQPPDRSGILGESKQPRASLPDPSHQQQRSAKHRTSSGYSLSMEPPMAPFAKEEMRSRSPGRVSPRSGSPAGRNPPTSWRGPPT</sequence>
<protein>
    <submittedName>
        <fullName evidence="2">Uncharacterized protein</fullName>
    </submittedName>
</protein>
<feature type="compositionally biased region" description="Basic and acidic residues" evidence="1">
    <location>
        <begin position="1226"/>
        <end position="1240"/>
    </location>
</feature>
<feature type="region of interest" description="Disordered" evidence="1">
    <location>
        <begin position="102"/>
        <end position="139"/>
    </location>
</feature>
<dbReference type="EMBL" id="LN483124">
    <property type="protein sequence ID" value="CED82207.1"/>
    <property type="molecule type" value="Genomic_DNA"/>
</dbReference>
<reference evidence="2" key="1">
    <citation type="submission" date="2014-08" db="EMBL/GenBank/DDBJ databases">
        <authorList>
            <person name="Sharma Rahul"/>
            <person name="Thines Marco"/>
        </authorList>
    </citation>
    <scope>NUCLEOTIDE SEQUENCE</scope>
</reference>
<feature type="compositionally biased region" description="Gly residues" evidence="1">
    <location>
        <begin position="1430"/>
        <end position="1446"/>
    </location>
</feature>
<feature type="compositionally biased region" description="Low complexity" evidence="1">
    <location>
        <begin position="55"/>
        <end position="73"/>
    </location>
</feature>
<feature type="compositionally biased region" description="Low complexity" evidence="1">
    <location>
        <begin position="1600"/>
        <end position="1614"/>
    </location>
</feature>
<feature type="region of interest" description="Disordered" evidence="1">
    <location>
        <begin position="407"/>
        <end position="426"/>
    </location>
</feature>
<feature type="compositionally biased region" description="Basic and acidic residues" evidence="1">
    <location>
        <begin position="891"/>
        <end position="902"/>
    </location>
</feature>
<feature type="compositionally biased region" description="Low complexity" evidence="1">
    <location>
        <begin position="358"/>
        <end position="369"/>
    </location>
</feature>
<feature type="region of interest" description="Disordered" evidence="1">
    <location>
        <begin position="356"/>
        <end position="400"/>
    </location>
</feature>
<feature type="region of interest" description="Disordered" evidence="1">
    <location>
        <begin position="166"/>
        <end position="314"/>
    </location>
</feature>
<organism evidence="2">
    <name type="scientific">Phaffia rhodozyma</name>
    <name type="common">Yeast</name>
    <name type="synonym">Xanthophyllomyces dendrorhous</name>
    <dbReference type="NCBI Taxonomy" id="264483"/>
    <lineage>
        <taxon>Eukaryota</taxon>
        <taxon>Fungi</taxon>
        <taxon>Dikarya</taxon>
        <taxon>Basidiomycota</taxon>
        <taxon>Agaricomycotina</taxon>
        <taxon>Tremellomycetes</taxon>
        <taxon>Cystofilobasidiales</taxon>
        <taxon>Mrakiaceae</taxon>
        <taxon>Phaffia</taxon>
    </lineage>
</organism>
<feature type="compositionally biased region" description="Low complexity" evidence="1">
    <location>
        <begin position="233"/>
        <end position="262"/>
    </location>
</feature>
<feature type="compositionally biased region" description="Polar residues" evidence="1">
    <location>
        <begin position="1532"/>
        <end position="1543"/>
    </location>
</feature>
<feature type="region of interest" description="Disordered" evidence="1">
    <location>
        <begin position="463"/>
        <end position="922"/>
    </location>
</feature>
<feature type="compositionally biased region" description="Basic and acidic residues" evidence="1">
    <location>
        <begin position="194"/>
        <end position="212"/>
    </location>
</feature>
<feature type="compositionally biased region" description="Low complexity" evidence="1">
    <location>
        <begin position="1113"/>
        <end position="1123"/>
    </location>
</feature>
<feature type="compositionally biased region" description="Polar residues" evidence="1">
    <location>
        <begin position="1124"/>
        <end position="1142"/>
    </location>
</feature>
<feature type="region of interest" description="Disordered" evidence="1">
    <location>
        <begin position="1"/>
        <end position="89"/>
    </location>
</feature>
<feature type="region of interest" description="Disordered" evidence="1">
    <location>
        <begin position="1417"/>
        <end position="1626"/>
    </location>
</feature>
<evidence type="ECO:0000256" key="1">
    <source>
        <dbReference type="SAM" id="MobiDB-lite"/>
    </source>
</evidence>
<feature type="region of interest" description="Disordered" evidence="1">
    <location>
        <begin position="1107"/>
        <end position="1194"/>
    </location>
</feature>
<feature type="region of interest" description="Disordered" evidence="1">
    <location>
        <begin position="1210"/>
        <end position="1240"/>
    </location>
</feature>
<feature type="compositionally biased region" description="Polar residues" evidence="1">
    <location>
        <begin position="1168"/>
        <end position="1182"/>
    </location>
</feature>
<feature type="compositionally biased region" description="Polar residues" evidence="1">
    <location>
        <begin position="10"/>
        <end position="21"/>
    </location>
</feature>
<feature type="region of interest" description="Disordered" evidence="1">
    <location>
        <begin position="964"/>
        <end position="1077"/>
    </location>
</feature>
<feature type="compositionally biased region" description="Low complexity" evidence="1">
    <location>
        <begin position="647"/>
        <end position="656"/>
    </location>
</feature>
<feature type="compositionally biased region" description="Polar residues" evidence="1">
    <location>
        <begin position="304"/>
        <end position="314"/>
    </location>
</feature>
<feature type="compositionally biased region" description="Polar residues" evidence="1">
    <location>
        <begin position="1064"/>
        <end position="1074"/>
    </location>
</feature>
<accession>A0A0F7SJG5</accession>
<feature type="compositionally biased region" description="Polar residues" evidence="1">
    <location>
        <begin position="844"/>
        <end position="854"/>
    </location>
</feature>